<feature type="transmembrane region" description="Helical" evidence="1">
    <location>
        <begin position="23"/>
        <end position="44"/>
    </location>
</feature>
<evidence type="ECO:0008006" key="4">
    <source>
        <dbReference type="Google" id="ProtNLM"/>
    </source>
</evidence>
<keyword evidence="1" id="KW-1133">Transmembrane helix</keyword>
<dbReference type="EMBL" id="JABFCR010000039">
    <property type="protein sequence ID" value="NNU34293.1"/>
    <property type="molecule type" value="Genomic_DNA"/>
</dbReference>
<dbReference type="Proteomes" id="UP000566071">
    <property type="component" value="Unassembled WGS sequence"/>
</dbReference>
<evidence type="ECO:0000313" key="2">
    <source>
        <dbReference type="EMBL" id="NNU34293.1"/>
    </source>
</evidence>
<reference evidence="2 3" key="1">
    <citation type="submission" date="2020-05" db="EMBL/GenBank/DDBJ databases">
        <authorList>
            <person name="Khan S.A."/>
            <person name="Jeon C.O."/>
            <person name="Chun B.H."/>
        </authorList>
    </citation>
    <scope>NUCLEOTIDE SEQUENCE [LARGE SCALE GENOMIC DNA]</scope>
    <source>
        <strain evidence="2 3">S1162</strain>
    </source>
</reference>
<keyword evidence="1" id="KW-0812">Transmembrane</keyword>
<proteinExistence type="predicted"/>
<sequence>MAGVSPEFFEAAEEEEEQTKSPLMLLLVIFIAIVVIALGVFALYRYQPDTFAKIAFWEHKTVDSIKPKPVVVSKPDTLATDSLSADSLKKDTTAVKDTTAAKKTEVIISQTEVPSPKKQLLATVVPPKRKMWLLYRPARAK</sequence>
<keyword evidence="1" id="KW-0472">Membrane</keyword>
<keyword evidence="3" id="KW-1185">Reference proteome</keyword>
<evidence type="ECO:0000313" key="3">
    <source>
        <dbReference type="Proteomes" id="UP000566071"/>
    </source>
</evidence>
<evidence type="ECO:0000256" key="1">
    <source>
        <dbReference type="SAM" id="Phobius"/>
    </source>
</evidence>
<dbReference type="RefSeq" id="WP_175269977.1">
    <property type="nucleotide sequence ID" value="NZ_JABFCR010000039.1"/>
</dbReference>
<comment type="caution">
    <text evidence="2">The sequence shown here is derived from an EMBL/GenBank/DDBJ whole genome shotgun (WGS) entry which is preliminary data.</text>
</comment>
<gene>
    <name evidence="2" type="ORF">HK413_09290</name>
</gene>
<protein>
    <recommendedName>
        <fullName evidence="4">Energy transducer TonB</fullName>
    </recommendedName>
</protein>
<name>A0ABX1W3V2_9SPHI</name>
<accession>A0ABX1W3V2</accession>
<organism evidence="2 3">
    <name type="scientific">Mucilaginibacter humi</name>
    <dbReference type="NCBI Taxonomy" id="2732510"/>
    <lineage>
        <taxon>Bacteria</taxon>
        <taxon>Pseudomonadati</taxon>
        <taxon>Bacteroidota</taxon>
        <taxon>Sphingobacteriia</taxon>
        <taxon>Sphingobacteriales</taxon>
        <taxon>Sphingobacteriaceae</taxon>
        <taxon>Mucilaginibacter</taxon>
    </lineage>
</organism>